<evidence type="ECO:0000313" key="2">
    <source>
        <dbReference type="EMBL" id="BAD33533.1"/>
    </source>
</evidence>
<gene>
    <name evidence="1" type="primary">P0665F09.134</name>
    <name evidence="2" type="synonym">P0571B09.120</name>
</gene>
<dbReference type="AlphaFoldDB" id="Q84UL1"/>
<evidence type="ECO:0000313" key="1">
    <source>
        <dbReference type="EMBL" id="BAC66774.1"/>
    </source>
</evidence>
<sequence>MSSPTIYIDTLFKTDEARRRRVGEADAKATLPTPAHGPTRPWIAAGAHVYTSTSSSQPCMENAKRRRRDDHKQLNWRFSCMPKLAEVINWELLEASGTRRPHRTNWPCCSAPSELGGPPAATAEVADFWDTEVSFNLEQLFSPPMPHPCLAVLVAHRTAALPVPPPPPASAGLPRVNALSGAGTYRPAGTPSSSSSVDVESDEIFSVASIPVGQLTPAFAELLCMYPLHYDVFAPFADMRITAHYATAFMFPAASEPSRVTWDAMREYLPNIHFSLNPAGRGAMFLRFSTLEDRDAAVDFPGAFPSEDNRIRWSYSSIGETRRQRDVFPSATGQTDRA</sequence>
<dbReference type="PANTHER" id="PTHR34303">
    <property type="entry name" value="OS01G0890400 PROTEIN-RELATED"/>
    <property type="match status" value="1"/>
</dbReference>
<dbReference type="EMBL" id="AP005526">
    <property type="protein sequence ID" value="BAD33533.1"/>
    <property type="molecule type" value="Genomic_DNA"/>
</dbReference>
<dbReference type="EMBL" id="AP005506">
    <property type="protein sequence ID" value="BAC66774.1"/>
    <property type="molecule type" value="Genomic_DNA"/>
</dbReference>
<reference evidence="3" key="4">
    <citation type="journal article" date="2008" name="Nucleic Acids Res.">
        <title>The rice annotation project database (RAP-DB): 2008 update.</title>
        <authorList>
            <consortium name="The rice annotation project (RAP)"/>
        </authorList>
    </citation>
    <scope>GENOME REANNOTATION</scope>
    <source>
        <strain evidence="3">cv. Nipponbare</strain>
    </source>
</reference>
<accession>Q84UL1</accession>
<organism evidence="1 3">
    <name type="scientific">Oryza sativa subsp. japonica</name>
    <name type="common">Rice</name>
    <dbReference type="NCBI Taxonomy" id="39947"/>
    <lineage>
        <taxon>Eukaryota</taxon>
        <taxon>Viridiplantae</taxon>
        <taxon>Streptophyta</taxon>
        <taxon>Embryophyta</taxon>
        <taxon>Tracheophyta</taxon>
        <taxon>Spermatophyta</taxon>
        <taxon>Magnoliopsida</taxon>
        <taxon>Liliopsida</taxon>
        <taxon>Poales</taxon>
        <taxon>Poaceae</taxon>
        <taxon>BOP clade</taxon>
        <taxon>Oryzoideae</taxon>
        <taxon>Oryzeae</taxon>
        <taxon>Oryzinae</taxon>
        <taxon>Oryza</taxon>
        <taxon>Oryza sativa</taxon>
    </lineage>
</organism>
<dbReference type="Proteomes" id="UP000000763">
    <property type="component" value="Chromosome 8"/>
</dbReference>
<proteinExistence type="predicted"/>
<evidence type="ECO:0000313" key="3">
    <source>
        <dbReference type="Proteomes" id="UP000000763"/>
    </source>
</evidence>
<reference evidence="3" key="3">
    <citation type="journal article" date="2005" name="Nature">
        <title>The map-based sequence of the rice genome.</title>
        <authorList>
            <consortium name="International rice genome sequencing project (IRGSP)"/>
            <person name="Matsumoto T."/>
            <person name="Wu J."/>
            <person name="Kanamori H."/>
            <person name="Katayose Y."/>
            <person name="Fujisawa M."/>
            <person name="Namiki N."/>
            <person name="Mizuno H."/>
            <person name="Yamamoto K."/>
            <person name="Antonio B.A."/>
            <person name="Baba T."/>
            <person name="Sakata K."/>
            <person name="Nagamura Y."/>
            <person name="Aoki H."/>
            <person name="Arikawa K."/>
            <person name="Arita K."/>
            <person name="Bito T."/>
            <person name="Chiden Y."/>
            <person name="Fujitsuka N."/>
            <person name="Fukunaka R."/>
            <person name="Hamada M."/>
            <person name="Harada C."/>
            <person name="Hayashi A."/>
            <person name="Hijishita S."/>
            <person name="Honda M."/>
            <person name="Hosokawa S."/>
            <person name="Ichikawa Y."/>
            <person name="Idonuma A."/>
            <person name="Iijima M."/>
            <person name="Ikeda M."/>
            <person name="Ikeno M."/>
            <person name="Ito K."/>
            <person name="Ito S."/>
            <person name="Ito T."/>
            <person name="Ito Y."/>
            <person name="Ito Y."/>
            <person name="Iwabuchi A."/>
            <person name="Kamiya K."/>
            <person name="Karasawa W."/>
            <person name="Kurita K."/>
            <person name="Katagiri S."/>
            <person name="Kikuta A."/>
            <person name="Kobayashi H."/>
            <person name="Kobayashi N."/>
            <person name="Machita K."/>
            <person name="Maehara T."/>
            <person name="Masukawa M."/>
            <person name="Mizubayashi T."/>
            <person name="Mukai Y."/>
            <person name="Nagasaki H."/>
            <person name="Nagata Y."/>
            <person name="Naito S."/>
            <person name="Nakashima M."/>
            <person name="Nakama Y."/>
            <person name="Nakamichi Y."/>
            <person name="Nakamura M."/>
            <person name="Meguro A."/>
            <person name="Negishi M."/>
            <person name="Ohta I."/>
            <person name="Ohta T."/>
            <person name="Okamoto M."/>
            <person name="Ono N."/>
            <person name="Saji S."/>
            <person name="Sakaguchi M."/>
            <person name="Sakai K."/>
            <person name="Shibata M."/>
            <person name="Shimokawa T."/>
            <person name="Song J."/>
            <person name="Takazaki Y."/>
            <person name="Terasawa K."/>
            <person name="Tsugane M."/>
            <person name="Tsuji K."/>
            <person name="Ueda S."/>
            <person name="Waki K."/>
            <person name="Yamagata H."/>
            <person name="Yamamoto M."/>
            <person name="Yamamoto S."/>
            <person name="Yamane H."/>
            <person name="Yoshiki S."/>
            <person name="Yoshihara R."/>
            <person name="Yukawa K."/>
            <person name="Zhong H."/>
            <person name="Yano M."/>
            <person name="Yuan Q."/>
            <person name="Ouyang S."/>
            <person name="Liu J."/>
            <person name="Jones K.M."/>
            <person name="Gansberger K."/>
            <person name="Moffat K."/>
            <person name="Hill J."/>
            <person name="Bera J."/>
            <person name="Fadrosh D."/>
            <person name="Jin S."/>
            <person name="Johri S."/>
            <person name="Kim M."/>
            <person name="Overton L."/>
            <person name="Reardon M."/>
            <person name="Tsitrin T."/>
            <person name="Vuong H."/>
            <person name="Weaver B."/>
            <person name="Ciecko A."/>
            <person name="Tallon L."/>
            <person name="Jackson J."/>
            <person name="Pai G."/>
            <person name="Aken S.V."/>
            <person name="Utterback T."/>
            <person name="Reidmuller S."/>
            <person name="Feldblyum T."/>
            <person name="Hsiao J."/>
            <person name="Zismann V."/>
            <person name="Iobst S."/>
            <person name="de Vazeille A.R."/>
            <person name="Buell C.R."/>
            <person name="Ying K."/>
            <person name="Li Y."/>
            <person name="Lu T."/>
            <person name="Huang Y."/>
            <person name="Zhao Q."/>
            <person name="Feng Q."/>
            <person name="Zhang L."/>
            <person name="Zhu J."/>
            <person name="Weng Q."/>
            <person name="Mu J."/>
            <person name="Lu Y."/>
            <person name="Fan D."/>
            <person name="Liu Y."/>
            <person name="Guan J."/>
            <person name="Zhang Y."/>
            <person name="Yu S."/>
            <person name="Liu X."/>
            <person name="Zhang Y."/>
            <person name="Hong G."/>
            <person name="Han B."/>
            <person name="Choisne N."/>
            <person name="Demange N."/>
            <person name="Orjeda G."/>
            <person name="Samain S."/>
            <person name="Cattolico L."/>
            <person name="Pelletier E."/>
            <person name="Couloux A."/>
            <person name="Segurens B."/>
            <person name="Wincker P."/>
            <person name="D'Hont A."/>
            <person name="Scarpelli C."/>
            <person name="Weissenbach J."/>
            <person name="Salanoubat M."/>
            <person name="Quetier F."/>
            <person name="Yu Y."/>
            <person name="Kim H.R."/>
            <person name="Rambo T."/>
            <person name="Currie J."/>
            <person name="Collura K."/>
            <person name="Luo M."/>
            <person name="Yang T."/>
            <person name="Ammiraju J.S.S."/>
            <person name="Engler F."/>
            <person name="Soderlund C."/>
            <person name="Wing R.A."/>
            <person name="Palmer L.E."/>
            <person name="de la Bastide M."/>
            <person name="Spiegel L."/>
            <person name="Nascimento L."/>
            <person name="Zutavern T."/>
            <person name="O'Shaughnessy A."/>
            <person name="Dike S."/>
            <person name="Dedhia N."/>
            <person name="Preston R."/>
            <person name="Balija V."/>
            <person name="McCombie W.R."/>
            <person name="Chow T."/>
            <person name="Chen H."/>
            <person name="Chung M."/>
            <person name="Chen C."/>
            <person name="Shaw J."/>
            <person name="Wu H."/>
            <person name="Hsiao K."/>
            <person name="Chao Y."/>
            <person name="Chu M."/>
            <person name="Cheng C."/>
            <person name="Hour A."/>
            <person name="Lee P."/>
            <person name="Lin S."/>
            <person name="Lin Y."/>
            <person name="Liou J."/>
            <person name="Liu S."/>
            <person name="Hsing Y."/>
            <person name="Raghuvanshi S."/>
            <person name="Mohanty A."/>
            <person name="Bharti A.K."/>
            <person name="Gaur A."/>
            <person name="Gupta V."/>
            <person name="Kumar D."/>
            <person name="Ravi V."/>
            <person name="Vij S."/>
            <person name="Kapur A."/>
            <person name="Khurana P."/>
            <person name="Khurana P."/>
            <person name="Khurana J.P."/>
            <person name="Tyagi A.K."/>
            <person name="Gaikwad K."/>
            <person name="Singh A."/>
            <person name="Dalal V."/>
            <person name="Srivastava S."/>
            <person name="Dixit A."/>
            <person name="Pal A.K."/>
            <person name="Ghazi I.A."/>
            <person name="Yadav M."/>
            <person name="Pandit A."/>
            <person name="Bhargava A."/>
            <person name="Sureshbabu K."/>
            <person name="Batra K."/>
            <person name="Sharma T.R."/>
            <person name="Mohapatra T."/>
            <person name="Singh N.K."/>
            <person name="Messing J."/>
            <person name="Nelson A.B."/>
            <person name="Fuks G."/>
            <person name="Kavchok S."/>
            <person name="Keizer G."/>
            <person name="Linton E."/>
            <person name="Llaca V."/>
            <person name="Song R."/>
            <person name="Tanyolac B."/>
            <person name="Young S."/>
            <person name="Ho-Il K."/>
            <person name="Hahn J.H."/>
            <person name="Sangsakoo G."/>
            <person name="Vanavichit A."/>
            <person name="de Mattos Luiz.A.T."/>
            <person name="Zimmer P.D."/>
            <person name="Malone G."/>
            <person name="Dellagostin O."/>
            <person name="de Oliveira A.C."/>
            <person name="Bevan M."/>
            <person name="Bancroft I."/>
            <person name="Minx P."/>
            <person name="Cordum H."/>
            <person name="Wilson R."/>
            <person name="Cheng Z."/>
            <person name="Jin W."/>
            <person name="Jiang J."/>
            <person name="Leong S.A."/>
            <person name="Iwama H."/>
            <person name="Gojobori T."/>
            <person name="Itoh T."/>
            <person name="Niimura Y."/>
            <person name="Fujii Y."/>
            <person name="Habara T."/>
            <person name="Sakai H."/>
            <person name="Sato Y."/>
            <person name="Wilson G."/>
            <person name="Kumar K."/>
            <person name="McCouch S."/>
            <person name="Juretic N."/>
            <person name="Hoen D."/>
            <person name="Wright S."/>
            <person name="Bruskiewich R."/>
            <person name="Bureau T."/>
            <person name="Miyao A."/>
            <person name="Hirochika H."/>
            <person name="Nishikawa T."/>
            <person name="Kadowaki K."/>
            <person name="Sugiura M."/>
            <person name="Burr B."/>
            <person name="Sasaki T."/>
        </authorList>
    </citation>
    <scope>NUCLEOTIDE SEQUENCE [LARGE SCALE GENOMIC DNA]</scope>
    <source>
        <strain evidence="3">cv. Nipponbare</strain>
    </source>
</reference>
<reference evidence="1" key="2">
    <citation type="submission" date="2002-07" db="EMBL/GenBank/DDBJ databases">
        <title>Oryza sativa nipponbare(GA3) genomic DNA, chromosome 8, PAC clone:P0665F09.</title>
        <authorList>
            <person name="Sasaki T."/>
            <person name="Matsumoto T."/>
            <person name="Katayose Y."/>
        </authorList>
    </citation>
    <scope>NUCLEOTIDE SEQUENCE</scope>
</reference>
<dbReference type="PANTHER" id="PTHR34303:SF8">
    <property type="entry name" value="OS09G0372600 PROTEIN"/>
    <property type="match status" value="1"/>
</dbReference>
<protein>
    <submittedName>
        <fullName evidence="1">Uncharacterized protein</fullName>
    </submittedName>
</protein>
<reference evidence="2" key="1">
    <citation type="submission" date="2002-07" db="EMBL/GenBank/DDBJ databases">
        <title>Oryza sativa nipponbare(GA3) genomic DNA, chromosome 8, PAC clone:P0571B09.</title>
        <authorList>
            <person name="Sasaki T."/>
            <person name="Matsumoto T."/>
            <person name="Katayose Y."/>
        </authorList>
    </citation>
    <scope>NUCLEOTIDE SEQUENCE</scope>
</reference>
<name>Q84UL1_ORYSJ</name>